<feature type="compositionally biased region" description="Low complexity" evidence="10">
    <location>
        <begin position="396"/>
        <end position="410"/>
    </location>
</feature>
<evidence type="ECO:0000256" key="4">
    <source>
        <dbReference type="ARBA" id="ARBA00022813"/>
    </source>
</evidence>
<feature type="compositionally biased region" description="Low complexity" evidence="10">
    <location>
        <begin position="781"/>
        <end position="793"/>
    </location>
</feature>
<dbReference type="GO" id="GO:0034398">
    <property type="term" value="P:telomere tethering at nuclear periphery"/>
    <property type="evidence" value="ECO:0007669"/>
    <property type="project" value="TreeGrafter"/>
</dbReference>
<dbReference type="Pfam" id="PF13634">
    <property type="entry name" value="Nucleoporin_FG"/>
    <property type="match status" value="2"/>
</dbReference>
<evidence type="ECO:0000256" key="9">
    <source>
        <dbReference type="ARBA" id="ARBA00023242"/>
    </source>
</evidence>
<feature type="region of interest" description="Disordered" evidence="10">
    <location>
        <begin position="396"/>
        <end position="579"/>
    </location>
</feature>
<dbReference type="HOGENOM" id="CLU_002330_0_0_1"/>
<feature type="region of interest" description="Disordered" evidence="10">
    <location>
        <begin position="731"/>
        <end position="814"/>
    </location>
</feature>
<feature type="region of interest" description="Disordered" evidence="10">
    <location>
        <begin position="113"/>
        <end position="188"/>
    </location>
</feature>
<feature type="compositionally biased region" description="Polar residues" evidence="10">
    <location>
        <begin position="534"/>
        <end position="565"/>
    </location>
</feature>
<dbReference type="GO" id="GO:0017056">
    <property type="term" value="F:structural constituent of nuclear pore"/>
    <property type="evidence" value="ECO:0007669"/>
    <property type="project" value="InterPro"/>
</dbReference>
<keyword evidence="7" id="KW-0811">Translocation</keyword>
<dbReference type="GO" id="GO:0003723">
    <property type="term" value="F:RNA binding"/>
    <property type="evidence" value="ECO:0007669"/>
    <property type="project" value="TreeGrafter"/>
</dbReference>
<keyword evidence="3" id="KW-0813">Transport</keyword>
<dbReference type="GO" id="GO:0006405">
    <property type="term" value="P:RNA export from nucleus"/>
    <property type="evidence" value="ECO:0007669"/>
    <property type="project" value="TreeGrafter"/>
</dbReference>
<comment type="similarity">
    <text evidence="2">Belongs to the nucleoporin GLFG family.</text>
</comment>
<feature type="domain" description="Peptidase S59" evidence="11">
    <location>
        <begin position="828"/>
        <end position="972"/>
    </location>
</feature>
<feature type="region of interest" description="Disordered" evidence="10">
    <location>
        <begin position="248"/>
        <end position="271"/>
    </location>
</feature>
<feature type="compositionally biased region" description="Polar residues" evidence="10">
    <location>
        <begin position="1008"/>
        <end position="1022"/>
    </location>
</feature>
<dbReference type="InterPro" id="IPR025574">
    <property type="entry name" value="Nucleoporin_FG_rpt"/>
</dbReference>
<keyword evidence="13" id="KW-1185">Reference proteome</keyword>
<dbReference type="PANTHER" id="PTHR23198">
    <property type="entry name" value="NUCLEOPORIN"/>
    <property type="match status" value="1"/>
</dbReference>
<evidence type="ECO:0000256" key="10">
    <source>
        <dbReference type="SAM" id="MobiDB-lite"/>
    </source>
</evidence>
<feature type="compositionally biased region" description="Low complexity" evidence="10">
    <location>
        <begin position="164"/>
        <end position="173"/>
    </location>
</feature>
<evidence type="ECO:0000313" key="13">
    <source>
        <dbReference type="Proteomes" id="UP000053259"/>
    </source>
</evidence>
<dbReference type="GO" id="GO:0000973">
    <property type="term" value="P:post-transcriptional tethering of RNA polymerase II gene DNA at nuclear periphery"/>
    <property type="evidence" value="ECO:0007669"/>
    <property type="project" value="TreeGrafter"/>
</dbReference>
<feature type="compositionally biased region" description="Polar residues" evidence="10">
    <location>
        <begin position="459"/>
        <end position="468"/>
    </location>
</feature>
<evidence type="ECO:0000259" key="11">
    <source>
        <dbReference type="PROSITE" id="PS51434"/>
    </source>
</evidence>
<dbReference type="GeneID" id="27314248"/>
<comment type="subcellular location">
    <subcellularLocation>
        <location evidence="1">Nucleus</location>
        <location evidence="1">Nuclear pore complex</location>
    </subcellularLocation>
</comment>
<dbReference type="VEuPathDB" id="FungiDB:PV09_06275"/>
<dbReference type="GO" id="GO:0008139">
    <property type="term" value="F:nuclear localization sequence binding"/>
    <property type="evidence" value="ECO:0007669"/>
    <property type="project" value="TreeGrafter"/>
</dbReference>
<dbReference type="InterPro" id="IPR021967">
    <property type="entry name" value="Nup98_C"/>
</dbReference>
<keyword evidence="8" id="KW-0906">Nuclear pore complex</keyword>
<dbReference type="SUPFAM" id="SSF82215">
    <property type="entry name" value="C-terminal autoproteolytic domain of nucleoporin nup98"/>
    <property type="match status" value="1"/>
</dbReference>
<keyword evidence="6" id="KW-0653">Protein transport</keyword>
<accession>A0A0D1YP77</accession>
<reference evidence="12 13" key="1">
    <citation type="submission" date="2015-01" db="EMBL/GenBank/DDBJ databases">
        <title>The Genome Sequence of Ochroconis gallopava CBS43764.</title>
        <authorList>
            <consortium name="The Broad Institute Genomics Platform"/>
            <person name="Cuomo C."/>
            <person name="de Hoog S."/>
            <person name="Gorbushina A."/>
            <person name="Stielow B."/>
            <person name="Teixiera M."/>
            <person name="Abouelleil A."/>
            <person name="Chapman S.B."/>
            <person name="Priest M."/>
            <person name="Young S.K."/>
            <person name="Wortman J."/>
            <person name="Nusbaum C."/>
            <person name="Birren B."/>
        </authorList>
    </citation>
    <scope>NUCLEOTIDE SEQUENCE [LARGE SCALE GENOMIC DNA]</scope>
    <source>
        <strain evidence="12 13">CBS 43764</strain>
    </source>
</reference>
<evidence type="ECO:0000256" key="2">
    <source>
        <dbReference type="ARBA" id="ARBA00008926"/>
    </source>
</evidence>
<dbReference type="Pfam" id="PF12110">
    <property type="entry name" value="Nup96"/>
    <property type="match status" value="1"/>
</dbReference>
<feature type="compositionally biased region" description="Low complexity" evidence="10">
    <location>
        <begin position="260"/>
        <end position="271"/>
    </location>
</feature>
<dbReference type="PROSITE" id="PS51434">
    <property type="entry name" value="NUP_C"/>
    <property type="match status" value="1"/>
</dbReference>
<protein>
    <recommendedName>
        <fullName evidence="11">Peptidase S59 domain-containing protein</fullName>
    </recommendedName>
</protein>
<feature type="compositionally biased region" description="Polar residues" evidence="10">
    <location>
        <begin position="494"/>
        <end position="515"/>
    </location>
</feature>
<dbReference type="FunFam" id="1.10.10.2360:FF:000001">
    <property type="entry name" value="Nuclear pore complex protein Nup98-Nup96"/>
    <property type="match status" value="1"/>
</dbReference>
<dbReference type="InterPro" id="IPR037665">
    <property type="entry name" value="Nucleoporin_S59-like"/>
</dbReference>
<feature type="compositionally biased region" description="Acidic residues" evidence="10">
    <location>
        <begin position="1051"/>
        <end position="1067"/>
    </location>
</feature>
<keyword evidence="9" id="KW-0539">Nucleus</keyword>
<feature type="compositionally biased region" description="Gly residues" evidence="10">
    <location>
        <begin position="248"/>
        <end position="259"/>
    </location>
</feature>
<dbReference type="GO" id="GO:0044614">
    <property type="term" value="C:nuclear pore cytoplasmic filaments"/>
    <property type="evidence" value="ECO:0007669"/>
    <property type="project" value="TreeGrafter"/>
</dbReference>
<dbReference type="EMBL" id="KN847549">
    <property type="protein sequence ID" value="KIW02467.1"/>
    <property type="molecule type" value="Genomic_DNA"/>
</dbReference>
<name>A0A0D1YP77_9PEZI</name>
<dbReference type="Gene3D" id="1.10.10.2360">
    <property type="match status" value="1"/>
</dbReference>
<keyword evidence="5" id="KW-0509">mRNA transport</keyword>
<dbReference type="Gene3D" id="3.30.1610.10">
    <property type="entry name" value="Peptidase S59, nucleoporin"/>
    <property type="match status" value="1"/>
</dbReference>
<dbReference type="InterPro" id="IPR007230">
    <property type="entry name" value="Nup98_auto-Pept-S59_dom"/>
</dbReference>
<gene>
    <name evidence="12" type="ORF">PV09_06275</name>
</gene>
<evidence type="ECO:0000256" key="1">
    <source>
        <dbReference type="ARBA" id="ARBA00004567"/>
    </source>
</evidence>
<feature type="compositionally biased region" description="Basic and acidic residues" evidence="10">
    <location>
        <begin position="739"/>
        <end position="754"/>
    </location>
</feature>
<evidence type="ECO:0000256" key="5">
    <source>
        <dbReference type="ARBA" id="ARBA00022816"/>
    </source>
</evidence>
<feature type="region of interest" description="Disordered" evidence="10">
    <location>
        <begin position="976"/>
        <end position="1067"/>
    </location>
</feature>
<dbReference type="Pfam" id="PF04096">
    <property type="entry name" value="Nucleoporin2"/>
    <property type="match status" value="1"/>
</dbReference>
<dbReference type="InParanoid" id="A0A0D1YP77"/>
<sequence length="1885" mass="198643">MSGFGFGGFGQNNQSSTSGFGGFGSNNNNSGGFGTSNTGGFGSGNSLFGNSNNTTGSGFGGFGSSGGAFGQNKTGFGTTTTTSGGGLFGGSTTTSGSGFGGFGSTTSGGFGSTNTGGGLFGQQNKPATGFGSGSTSGLFGSSSGGFGSGTNQTQTTGFGGFGSGTTTQNNGTGQVQFSETTEKDANATGNQINKFQSITTMDAYKNFSFEELRLVDYQQNRKQGGGQAGAFGAGSTFGGFGSNNNTTGGFGTSTGGGLFGQQNNNTSTGFGSSNSGGLFGAKPATGGLFGSTSSSAPSGGLFGTSSGNTGFGGTGFGANNTSSSTTGGLFGSANNQAKPLFGGFGSTQNTGFGSSSAGGFGASTQTSTGGGGLFGGSTTATTGGFGSSQPASTGFSFGQNNQTNQTTQSGGLFGGGGFGQNNQSKPGGLFGSSTTTNTGGGLFGNTNNQTQQSGGLFGSAQNNTQQSGGLFGSKPATGGLFGNTTSGTTGGLFGNTQQQTNTGGLFGQTNNQQSGGLFGAKPTTSSTLGGGLFGNTQQNSQQAAGSSLFGGSQQPAQQTGGSVFGSSLLAPQQPQQPGTLTASLMQNPYGNDALFANIGTPTQSVGPLATPLASSQKNKKQALIPAYKISPAASSRLTTPQKRPSGYGFSYSTYGTPGSALPGSPFGHSTLLSPGYARGLNKSMSTSNLRNSFTAEDTILTPGAFSSTVRGGTGRLKKLNIDRSLNSVRKPLFGTVTPEPRKSVSFDTSSEPKETNGTSSLGLSNGALVRTESPTSDPETSMNGSSRSNGSSSQGKELAVVPEDSSPESAPAVKPVVQVPRSHADKAAGGYWTKPSLEEIQALPQEKKANFENFEVGCENMGKVIFHKVDFTRNIPLDKIMGDIVFFEKRKVSVYGDNSSVSKPPPGQGLNVPSTITLADSWPRANAGATEVLEKKGPRYNKHINRLKRIPNTEFVDFNGNTGEFTFKVEHYTTYGVPDDDDDESILDSTMLTDDVPSPTPLKVSKLRAQQSSPNMNSDTSLPSPPESAHSSPDDTFDFKKGKRKQLPGQFDEEAMEEDVYDEEEEITGSLQSFLGQRSVGSSVDDTEDANELGLAEDQEMAGSFPVPARTTEPLTAPPSFEPKSILKNSTVHGTPLKTGSVLFGDDWTEQLQRTVSPKKQDRAALRANQSIVYESPEQDRTPKVSERTQPFATTVDIMNSLFNQSTRSTMTKFGDNTSATEYPNKRIKIRGAAESEELDNAFHQAPKPHWGPDGTLVYIAGPMAPSLGRNSIVEKFAPSIIGERNDVRFAKLSGSAQAGLAPALIEQKSCTDIIYESENIPHAVTSPDFEFAQFAEVVPLDNLAGRMEQRAWELAHILFDAPHDVPSTVAGSEKDIYLLRLRKDKVSEFWKKIVRNDVQNHVARAETLEEKAFAYLTGGLIEEACNVLVEGKNFHLATLVAQIGCDRRFRESMSTQLESWRILNSLAEFEDSIRAIYELLAGNTCICRGQSAAGYENVTSTFAFSKRFNLDWRRSFGLRLWYGIDPEQDVTEAVLKYLEDLKDGREEVRPVPWFTEQKISTNWIDEAADTREDLLWSMLQLYGGDSFDLAVAFAPESVSGNPIDARLSFQLITLFQAQNVGVAADLGPETVDSLASTFAADLATGIKANPFALVSAVWVLLHLSDANARKAAICSLLDQHASLIDAPDGKIFSALREIRIPEKWIYLSKALHAHAVTKDAVAEAENLLEAGEWEQAHEVVCRTVGPVAVIENDSDQLRELLGGLHDPVCKGSIYAEIWDRGAGIYYDFVEMRDLETQKGQRWKELVSKLAKALQRVNTEGALEGKELRERAALQIMGNVVAGYLADGQLRDGSERLKVPLTEDKYLMHSRALGLEYFKALAATS</sequence>
<dbReference type="Proteomes" id="UP000053259">
    <property type="component" value="Unassembled WGS sequence"/>
</dbReference>
<dbReference type="PANTHER" id="PTHR23198:SF6">
    <property type="entry name" value="NUCLEAR PORE COMPLEX PROTEIN NUP98-NUP96"/>
    <property type="match status" value="1"/>
</dbReference>
<dbReference type="GO" id="GO:0051028">
    <property type="term" value="P:mRNA transport"/>
    <property type="evidence" value="ECO:0007669"/>
    <property type="project" value="UniProtKB-KW"/>
</dbReference>
<proteinExistence type="inferred from homology"/>
<evidence type="ECO:0000313" key="12">
    <source>
        <dbReference type="EMBL" id="KIW02467.1"/>
    </source>
</evidence>
<organism evidence="12 13">
    <name type="scientific">Verruconis gallopava</name>
    <dbReference type="NCBI Taxonomy" id="253628"/>
    <lineage>
        <taxon>Eukaryota</taxon>
        <taxon>Fungi</taxon>
        <taxon>Dikarya</taxon>
        <taxon>Ascomycota</taxon>
        <taxon>Pezizomycotina</taxon>
        <taxon>Dothideomycetes</taxon>
        <taxon>Pleosporomycetidae</taxon>
        <taxon>Venturiales</taxon>
        <taxon>Sympoventuriaceae</taxon>
        <taxon>Verruconis</taxon>
    </lineage>
</organism>
<dbReference type="Gene3D" id="1.25.40.690">
    <property type="match status" value="1"/>
</dbReference>
<dbReference type="GO" id="GO:0006606">
    <property type="term" value="P:protein import into nucleus"/>
    <property type="evidence" value="ECO:0007669"/>
    <property type="project" value="TreeGrafter"/>
</dbReference>
<dbReference type="RefSeq" id="XP_016212336.1">
    <property type="nucleotide sequence ID" value="XM_016359888.1"/>
</dbReference>
<evidence type="ECO:0000256" key="3">
    <source>
        <dbReference type="ARBA" id="ARBA00022448"/>
    </source>
</evidence>
<dbReference type="OrthoDB" id="3797628at2759"/>
<evidence type="ECO:0000256" key="7">
    <source>
        <dbReference type="ARBA" id="ARBA00023010"/>
    </source>
</evidence>
<evidence type="ECO:0000256" key="8">
    <source>
        <dbReference type="ARBA" id="ARBA00023132"/>
    </source>
</evidence>
<dbReference type="STRING" id="253628.A0A0D1YP77"/>
<dbReference type="InterPro" id="IPR036903">
    <property type="entry name" value="Nup98_auto-Pept-S59_dom_sf"/>
</dbReference>
<evidence type="ECO:0000256" key="6">
    <source>
        <dbReference type="ARBA" id="ARBA00022927"/>
    </source>
</evidence>
<keyword evidence="4" id="KW-0068">Autocatalytic cleavage</keyword>